<name>A0A1I4VIM9_PSUAM</name>
<feature type="region of interest" description="Disordered" evidence="1">
    <location>
        <begin position="42"/>
        <end position="77"/>
    </location>
</feature>
<evidence type="ECO:0000256" key="2">
    <source>
        <dbReference type="SAM" id="Phobius"/>
    </source>
</evidence>
<feature type="transmembrane region" description="Helical" evidence="2">
    <location>
        <begin position="6"/>
        <end position="28"/>
    </location>
</feature>
<dbReference type="STRING" id="260086.SAMN05216207_100696"/>
<evidence type="ECO:0000313" key="4">
    <source>
        <dbReference type="Proteomes" id="UP000199614"/>
    </source>
</evidence>
<evidence type="ECO:0000256" key="1">
    <source>
        <dbReference type="SAM" id="MobiDB-lite"/>
    </source>
</evidence>
<organism evidence="3 4">
    <name type="scientific">Pseudonocardia ammonioxydans</name>
    <dbReference type="NCBI Taxonomy" id="260086"/>
    <lineage>
        <taxon>Bacteria</taxon>
        <taxon>Bacillati</taxon>
        <taxon>Actinomycetota</taxon>
        <taxon>Actinomycetes</taxon>
        <taxon>Pseudonocardiales</taxon>
        <taxon>Pseudonocardiaceae</taxon>
        <taxon>Pseudonocardia</taxon>
    </lineage>
</organism>
<proteinExistence type="predicted"/>
<keyword evidence="2" id="KW-1133">Transmembrane helix</keyword>
<keyword evidence="4" id="KW-1185">Reference proteome</keyword>
<reference evidence="3 4" key="1">
    <citation type="submission" date="2016-10" db="EMBL/GenBank/DDBJ databases">
        <authorList>
            <person name="de Groot N.N."/>
        </authorList>
    </citation>
    <scope>NUCLEOTIDE SEQUENCE [LARGE SCALE GENOMIC DNA]</scope>
    <source>
        <strain evidence="3 4">CGMCC 4.1877</strain>
    </source>
</reference>
<protein>
    <recommendedName>
        <fullName evidence="5">Secreted protein</fullName>
    </recommendedName>
</protein>
<feature type="compositionally biased region" description="Basic and acidic residues" evidence="1">
    <location>
        <begin position="181"/>
        <end position="195"/>
    </location>
</feature>
<feature type="compositionally biased region" description="Basic and acidic residues" evidence="1">
    <location>
        <begin position="53"/>
        <end position="64"/>
    </location>
</feature>
<accession>A0A1I4VIM9</accession>
<dbReference type="Proteomes" id="UP000199614">
    <property type="component" value="Unassembled WGS sequence"/>
</dbReference>
<evidence type="ECO:0000313" key="3">
    <source>
        <dbReference type="EMBL" id="SFN01052.1"/>
    </source>
</evidence>
<keyword evidence="2" id="KW-0472">Membrane</keyword>
<dbReference type="EMBL" id="FOUY01000006">
    <property type="protein sequence ID" value="SFN01052.1"/>
    <property type="molecule type" value="Genomic_DNA"/>
</dbReference>
<sequence length="231" mass="25746">MTDLTTIIVVAVVVIVVLALAVTAAAVLRRRRRSTGLREQFGPEYDRAVSGADDPRDAEKELEQRRKRHRSLKLRDLQPREREGYRQRWAQVQQSFVDDPGTAVRDADRLVGDVMSARGYPIEDFDQQAQDLSVAYPVVTQRYREARTISREHAAGRAGTEDLRHAVTSYRALIEALLEPGDGRHGHGSGDDGSRDGSGNGSRDGQRPDRSEPPAQTAPPQQDEGRRETRA</sequence>
<dbReference type="RefSeq" id="WP_177238335.1">
    <property type="nucleotide sequence ID" value="NZ_FOUY01000006.1"/>
</dbReference>
<feature type="region of interest" description="Disordered" evidence="1">
    <location>
        <begin position="179"/>
        <end position="231"/>
    </location>
</feature>
<evidence type="ECO:0008006" key="5">
    <source>
        <dbReference type="Google" id="ProtNLM"/>
    </source>
</evidence>
<dbReference type="AlphaFoldDB" id="A0A1I4VIM9"/>
<keyword evidence="2" id="KW-0812">Transmembrane</keyword>
<gene>
    <name evidence="3" type="ORF">SAMN05216207_100696</name>
</gene>